<dbReference type="InterPro" id="IPR050956">
    <property type="entry name" value="2C_system_His_kinase"/>
</dbReference>
<dbReference type="EMBL" id="CAJJDN010000059">
    <property type="protein sequence ID" value="CAD8092885.1"/>
    <property type="molecule type" value="Genomic_DNA"/>
</dbReference>
<feature type="transmembrane region" description="Helical" evidence="3">
    <location>
        <begin position="26"/>
        <end position="45"/>
    </location>
</feature>
<evidence type="ECO:0000259" key="5">
    <source>
        <dbReference type="PROSITE" id="PS50110"/>
    </source>
</evidence>
<dbReference type="Pfam" id="PF00072">
    <property type="entry name" value="Response_reg"/>
    <property type="match status" value="1"/>
</dbReference>
<evidence type="ECO:0000313" key="7">
    <source>
        <dbReference type="Proteomes" id="UP000692954"/>
    </source>
</evidence>
<evidence type="ECO:0000256" key="1">
    <source>
        <dbReference type="ARBA" id="ARBA00022553"/>
    </source>
</evidence>
<organism evidence="6 7">
    <name type="scientific">Paramecium sonneborni</name>
    <dbReference type="NCBI Taxonomy" id="65129"/>
    <lineage>
        <taxon>Eukaryota</taxon>
        <taxon>Sar</taxon>
        <taxon>Alveolata</taxon>
        <taxon>Ciliophora</taxon>
        <taxon>Intramacronucleata</taxon>
        <taxon>Oligohymenophorea</taxon>
        <taxon>Peniculida</taxon>
        <taxon>Parameciidae</taxon>
        <taxon>Paramecium</taxon>
    </lineage>
</organism>
<feature type="transmembrane region" description="Helical" evidence="3">
    <location>
        <begin position="52"/>
        <end position="72"/>
    </location>
</feature>
<dbReference type="PROSITE" id="PS50110">
    <property type="entry name" value="RESPONSE_REGULATORY"/>
    <property type="match status" value="1"/>
</dbReference>
<accession>A0A8S1NTV9</accession>
<dbReference type="Pfam" id="PF02518">
    <property type="entry name" value="HATPase_c"/>
    <property type="match status" value="1"/>
</dbReference>
<sequence length="813" mass="94752">MILAFLYSSIWLCNTIYEMVFGIEQLFYHGIEFAIILCFLSVQYLQKTRESLCILVPILLLILNVVIILSAINSERLFLFLLPPQIYDTLNKNETKRYYFLICKVLHLVSLCVWKVLLNLNNGQPIVIIFILILFSLVNPKEQDRQLKRNDTDFEDTIHIRTNSDSDRLQEMQNNLVGIIKLDWTYNLIMSNSRAHNLLKNTTIQNILESPLISIDKSTKSVLQDQFSCKFPSAQDIKEFQQSYTLKEVLEQLKQIQKYPYEFEVFCIKGFNEFYLKIFILDSKSFTIIIQNVEEYKLQIKKVFTQTTIQQLFKSFSHEYNTSLNYILALAQVAECHKQVPKYIQEQFFKPILANGKVMHSMVLDMMDYNSILGKTFSLEVSNFNIRELILEVVSLFKDQIKKKNLEIEFENNIQIQEIISDKNRIKQILINLVSNAQKFTLHGNIKLRVEKQILNQKHQEIIFHVEDTGIGMTKEEQQRLVQLLQQGVPSISKISKNTAGFGLGLFISNKIAEALSQQRYEKGGGLRFETSTGKGFHCWFSVYHQIISPSIKPNNPRSPLVQLNKKVIIDTRQSQVNAGVEHLRMTQMRSKFSHLLNNKVPPNEINQIRERRPHNKLKLVQKLIDAVSQDSVNKECSIDEYQNRIKYIKPSDQQQQQQLQQQQQISQQQSQIKINQLNSDCRCPLILIVDDEQINIMALSILLEQFNLSSDQVFNGKECVDLIFTNQKKTYCSRCSDKQYQLIFMDINMPLLDGWEASRQIKKKFSISIIACTAFTDNETKEQCYQNGIDYYISKPVKKDSLAQVLQYYDIL</sequence>
<feature type="domain" description="Histidine kinase" evidence="4">
    <location>
        <begin position="315"/>
        <end position="536"/>
    </location>
</feature>
<feature type="domain" description="Response regulatory" evidence="5">
    <location>
        <begin position="686"/>
        <end position="811"/>
    </location>
</feature>
<dbReference type="Proteomes" id="UP000692954">
    <property type="component" value="Unassembled WGS sequence"/>
</dbReference>
<dbReference type="SMART" id="SM00387">
    <property type="entry name" value="HATPase_c"/>
    <property type="match status" value="1"/>
</dbReference>
<keyword evidence="3" id="KW-0812">Transmembrane</keyword>
<keyword evidence="1 2" id="KW-0597">Phosphoprotein</keyword>
<comment type="caution">
    <text evidence="6">The sequence shown here is derived from an EMBL/GenBank/DDBJ whole genome shotgun (WGS) entry which is preliminary data.</text>
</comment>
<dbReference type="PANTHER" id="PTHR43719:SF28">
    <property type="entry name" value="PEROXIDE STRESS-ACTIVATED HISTIDINE KINASE MAK1-RELATED"/>
    <property type="match status" value="1"/>
</dbReference>
<evidence type="ECO:0000256" key="3">
    <source>
        <dbReference type="SAM" id="Phobius"/>
    </source>
</evidence>
<reference evidence="6" key="1">
    <citation type="submission" date="2021-01" db="EMBL/GenBank/DDBJ databases">
        <authorList>
            <consortium name="Genoscope - CEA"/>
            <person name="William W."/>
        </authorList>
    </citation>
    <scope>NUCLEOTIDE SEQUENCE</scope>
</reference>
<evidence type="ECO:0000259" key="4">
    <source>
        <dbReference type="PROSITE" id="PS50109"/>
    </source>
</evidence>
<evidence type="ECO:0008006" key="8">
    <source>
        <dbReference type="Google" id="ProtNLM"/>
    </source>
</evidence>
<dbReference type="AlphaFoldDB" id="A0A8S1NTV9"/>
<protein>
    <recommendedName>
        <fullName evidence="8">Histidine kinase</fullName>
    </recommendedName>
</protein>
<gene>
    <name evidence="6" type="ORF">PSON_ATCC_30995.1.T0590299</name>
</gene>
<dbReference type="PANTHER" id="PTHR43719">
    <property type="entry name" value="TWO-COMPONENT HISTIDINE KINASE"/>
    <property type="match status" value="1"/>
</dbReference>
<dbReference type="InterPro" id="IPR001789">
    <property type="entry name" value="Sig_transdc_resp-reg_receiver"/>
</dbReference>
<dbReference type="GO" id="GO:0000160">
    <property type="term" value="P:phosphorelay signal transduction system"/>
    <property type="evidence" value="ECO:0007669"/>
    <property type="project" value="InterPro"/>
</dbReference>
<evidence type="ECO:0000256" key="2">
    <source>
        <dbReference type="PROSITE-ProRule" id="PRU00169"/>
    </source>
</evidence>
<keyword evidence="3" id="KW-1133">Transmembrane helix</keyword>
<feature type="modified residue" description="4-aspartylphosphate" evidence="2">
    <location>
        <position position="747"/>
    </location>
</feature>
<dbReference type="SMART" id="SM00448">
    <property type="entry name" value="REC"/>
    <property type="match status" value="1"/>
</dbReference>
<dbReference type="OrthoDB" id="60033at2759"/>
<keyword evidence="3" id="KW-0472">Membrane</keyword>
<keyword evidence="7" id="KW-1185">Reference proteome</keyword>
<evidence type="ECO:0000313" key="6">
    <source>
        <dbReference type="EMBL" id="CAD8092885.1"/>
    </source>
</evidence>
<dbReference type="InterPro" id="IPR003594">
    <property type="entry name" value="HATPase_dom"/>
</dbReference>
<dbReference type="CDD" id="cd17546">
    <property type="entry name" value="REC_hyHK_CKI1_RcsC-like"/>
    <property type="match status" value="1"/>
</dbReference>
<name>A0A8S1NTV9_9CILI</name>
<dbReference type="PROSITE" id="PS50109">
    <property type="entry name" value="HIS_KIN"/>
    <property type="match status" value="1"/>
</dbReference>
<dbReference type="InterPro" id="IPR005467">
    <property type="entry name" value="His_kinase_dom"/>
</dbReference>
<proteinExistence type="predicted"/>